<dbReference type="EMBL" id="CAJVQB010005826">
    <property type="protein sequence ID" value="CAG8670680.1"/>
    <property type="molecule type" value="Genomic_DNA"/>
</dbReference>
<comment type="caution">
    <text evidence="1">The sequence shown here is derived from an EMBL/GenBank/DDBJ whole genome shotgun (WGS) entry which is preliminary data.</text>
</comment>
<gene>
    <name evidence="1" type="ORF">GMARGA_LOCUS10402</name>
</gene>
<keyword evidence="2" id="KW-1185">Reference proteome</keyword>
<organism evidence="1 2">
    <name type="scientific">Gigaspora margarita</name>
    <dbReference type="NCBI Taxonomy" id="4874"/>
    <lineage>
        <taxon>Eukaryota</taxon>
        <taxon>Fungi</taxon>
        <taxon>Fungi incertae sedis</taxon>
        <taxon>Mucoromycota</taxon>
        <taxon>Glomeromycotina</taxon>
        <taxon>Glomeromycetes</taxon>
        <taxon>Diversisporales</taxon>
        <taxon>Gigasporaceae</taxon>
        <taxon>Gigaspora</taxon>
    </lineage>
</organism>
<evidence type="ECO:0000313" key="1">
    <source>
        <dbReference type="EMBL" id="CAG8670680.1"/>
    </source>
</evidence>
<protein>
    <submittedName>
        <fullName evidence="1">34761_t:CDS:1</fullName>
    </submittedName>
</protein>
<dbReference type="Proteomes" id="UP000789901">
    <property type="component" value="Unassembled WGS sequence"/>
</dbReference>
<feature type="non-terminal residue" evidence="1">
    <location>
        <position position="1"/>
    </location>
</feature>
<proteinExistence type="predicted"/>
<name>A0ABN7UT76_GIGMA</name>
<reference evidence="1 2" key="1">
    <citation type="submission" date="2021-06" db="EMBL/GenBank/DDBJ databases">
        <authorList>
            <person name="Kallberg Y."/>
            <person name="Tangrot J."/>
            <person name="Rosling A."/>
        </authorList>
    </citation>
    <scope>NUCLEOTIDE SEQUENCE [LARGE SCALE GENOMIC DNA]</scope>
    <source>
        <strain evidence="1 2">120-4 pot B 10/14</strain>
    </source>
</reference>
<evidence type="ECO:0000313" key="2">
    <source>
        <dbReference type="Proteomes" id="UP000789901"/>
    </source>
</evidence>
<accession>A0ABN7UT76</accession>
<sequence length="55" mass="6707">QRLPRRRFSTTELKDVHKKSYPRMKRRYNEIKSTEVKIAFLEAINLESEQSERIV</sequence>